<keyword evidence="10 11" id="KW-0539">Nucleus</keyword>
<dbReference type="InterPro" id="IPR006447">
    <property type="entry name" value="Myb_dom_plants"/>
</dbReference>
<keyword evidence="7 11" id="KW-0238">DNA-binding</keyword>
<evidence type="ECO:0000313" key="16">
    <source>
        <dbReference type="EMBL" id="KAH8499690.1"/>
    </source>
</evidence>
<feature type="domain" description="Response regulatory" evidence="14">
    <location>
        <begin position="35"/>
        <end position="150"/>
    </location>
</feature>
<dbReference type="GO" id="GO:0005634">
    <property type="term" value="C:nucleus"/>
    <property type="evidence" value="ECO:0007669"/>
    <property type="project" value="UniProtKB-SubCell"/>
</dbReference>
<dbReference type="Pfam" id="PF00072">
    <property type="entry name" value="Response_reg"/>
    <property type="match status" value="1"/>
</dbReference>
<keyword evidence="5 11" id="KW-0902">Two-component regulatory system</keyword>
<dbReference type="NCBIfam" id="TIGR01557">
    <property type="entry name" value="myb_SHAQKYF"/>
    <property type="match status" value="1"/>
</dbReference>
<keyword evidence="8 11" id="KW-0010">Activator</keyword>
<feature type="domain" description="HTH myb-type" evidence="15">
    <location>
        <begin position="214"/>
        <end position="271"/>
    </location>
</feature>
<gene>
    <name evidence="16" type="ORF">H0E87_015064</name>
</gene>
<comment type="caution">
    <text evidence="16">The sequence shown here is derived from an EMBL/GenBank/DDBJ whole genome shotgun (WGS) entry which is preliminary data.</text>
</comment>
<dbReference type="GO" id="GO:0003700">
    <property type="term" value="F:DNA-binding transcription factor activity"/>
    <property type="evidence" value="ECO:0007669"/>
    <property type="project" value="UniProtKB-UniRule"/>
</dbReference>
<dbReference type="CDD" id="cd17584">
    <property type="entry name" value="REC_typeB_ARR-like"/>
    <property type="match status" value="1"/>
</dbReference>
<dbReference type="EMBL" id="JACEGQ020000008">
    <property type="protein sequence ID" value="KAH8499690.1"/>
    <property type="molecule type" value="Genomic_DNA"/>
</dbReference>
<dbReference type="PIRSF" id="PIRSF036392">
    <property type="entry name" value="RR_ARR_type-B"/>
    <property type="match status" value="1"/>
</dbReference>
<dbReference type="PANTHER" id="PTHR43874:SF67">
    <property type="entry name" value="TWO-COMPONENT RESPONSE REGULATOR ARR2"/>
    <property type="match status" value="1"/>
</dbReference>
<dbReference type="InterPro" id="IPR001789">
    <property type="entry name" value="Sig_transdc_resp-reg_receiver"/>
</dbReference>
<evidence type="ECO:0000256" key="1">
    <source>
        <dbReference type="ARBA" id="ARBA00004123"/>
    </source>
</evidence>
<evidence type="ECO:0000256" key="10">
    <source>
        <dbReference type="ARBA" id="ARBA00023242"/>
    </source>
</evidence>
<dbReference type="InterPro" id="IPR017930">
    <property type="entry name" value="Myb_dom"/>
</dbReference>
<keyword evidence="4" id="KW-0932">Cytokinin signaling pathway</keyword>
<dbReference type="SUPFAM" id="SSF46689">
    <property type="entry name" value="Homeodomain-like"/>
    <property type="match status" value="1"/>
</dbReference>
<dbReference type="PANTHER" id="PTHR43874">
    <property type="entry name" value="TWO-COMPONENT RESPONSE REGULATOR"/>
    <property type="match status" value="1"/>
</dbReference>
<feature type="compositionally biased region" description="Polar residues" evidence="13">
    <location>
        <begin position="182"/>
        <end position="192"/>
    </location>
</feature>
<evidence type="ECO:0000256" key="12">
    <source>
        <dbReference type="PROSITE-ProRule" id="PRU00169"/>
    </source>
</evidence>
<comment type="function">
    <text evidence="11">Transcriptional activator that binds specific DNA sequence.</text>
</comment>
<keyword evidence="6 11" id="KW-0805">Transcription regulation</keyword>
<evidence type="ECO:0000256" key="6">
    <source>
        <dbReference type="ARBA" id="ARBA00023015"/>
    </source>
</evidence>
<reference evidence="16" key="1">
    <citation type="journal article" date="2021" name="J. Hered.">
        <title>Genome Assembly of Salicaceae Populus deltoides (Eastern Cottonwood) I-69 Based on Nanopore Sequencing and Hi-C Technologies.</title>
        <authorList>
            <person name="Bai S."/>
            <person name="Wu H."/>
            <person name="Zhang J."/>
            <person name="Pan Z."/>
            <person name="Zhao W."/>
            <person name="Li Z."/>
            <person name="Tong C."/>
        </authorList>
    </citation>
    <scope>NUCLEOTIDE SEQUENCE</scope>
    <source>
        <tissue evidence="16">Leaf</tissue>
    </source>
</reference>
<evidence type="ECO:0000259" key="15">
    <source>
        <dbReference type="PROSITE" id="PS51294"/>
    </source>
</evidence>
<proteinExistence type="inferred from homology"/>
<name>A0A8T2Y3N7_POPDE</name>
<evidence type="ECO:0000256" key="3">
    <source>
        <dbReference type="ARBA" id="ARBA00022553"/>
    </source>
</evidence>
<evidence type="ECO:0000256" key="13">
    <source>
        <dbReference type="SAM" id="MobiDB-lite"/>
    </source>
</evidence>
<protein>
    <recommendedName>
        <fullName evidence="11">Two-component response regulator</fullName>
    </recommendedName>
</protein>
<dbReference type="GO" id="GO:0000160">
    <property type="term" value="P:phosphorelay signal transduction system"/>
    <property type="evidence" value="ECO:0007669"/>
    <property type="project" value="UniProtKB-KW"/>
</dbReference>
<dbReference type="InterPro" id="IPR011006">
    <property type="entry name" value="CheY-like_superfamily"/>
</dbReference>
<dbReference type="GO" id="GO:0009736">
    <property type="term" value="P:cytokinin-activated signaling pathway"/>
    <property type="evidence" value="ECO:0007669"/>
    <property type="project" value="UniProtKB-KW"/>
</dbReference>
<evidence type="ECO:0000256" key="8">
    <source>
        <dbReference type="ARBA" id="ARBA00023159"/>
    </source>
</evidence>
<dbReference type="Gene3D" id="3.40.50.2300">
    <property type="match status" value="1"/>
</dbReference>
<comment type="similarity">
    <text evidence="2">Belongs to the ARR family. Type-B subfamily.</text>
</comment>
<dbReference type="InterPro" id="IPR001005">
    <property type="entry name" value="SANT/Myb"/>
</dbReference>
<dbReference type="InterPro" id="IPR045279">
    <property type="entry name" value="ARR-like"/>
</dbReference>
<evidence type="ECO:0000256" key="7">
    <source>
        <dbReference type="ARBA" id="ARBA00023125"/>
    </source>
</evidence>
<evidence type="ECO:0000259" key="14">
    <source>
        <dbReference type="PROSITE" id="PS50110"/>
    </source>
</evidence>
<keyword evidence="17" id="KW-1185">Reference proteome</keyword>
<dbReference type="Proteomes" id="UP000807159">
    <property type="component" value="Chromosome 8"/>
</dbReference>
<feature type="region of interest" description="Disordered" evidence="13">
    <location>
        <begin position="158"/>
        <end position="212"/>
    </location>
</feature>
<accession>A0A8T2Y3N7</accession>
<sequence length="691" mass="75585">MMNLANCKGSMSTATSGGVWKASDGASDQFPAGLRVLVVDDDPTCLVILEKMLRTCRYEVTKCNRAEIALSLLRENKNGYDIVISDVHMPDMDGFKLLEQIGLEMDLPVIMMSADDGKNVVMKGVTHGACDYLIKPIRIEALKNIWQHVVRKRKNEWKDLEQSGSVEEGGDRQQKQPEDADYSSSANEGSWKNSKRRKDEEEETEERDDTSALKKPRVVWSVELHQQFVAAVNQLGIDKAVPKKILELMNVPGLTRENVASHLQKYRLYLRRVSGVSQHQNGMGSTFISPQEATYGPLSSLNGLDLQTLATAGQLPAQSLATLQAAGLGRSTAKPRMPMPIVDQRNLFSFENPKLRFGEGQQQHLNNGKQTNLLHGIPTTMEPKQLANLHHSAQSLGSMNMQFNAHAGQSSSLLMQMSQQQSRGQILNETTHSHVPRLSSSIGQPIASNALASGVLTRNGLAENGRGIGFNPVSQSSTLLNFPLNTTTELTATSFPLGSGSAAEVPSLTSKGTFQEEISSEIKGPGGFMPSYDIFSDLQQHRSHDWELQNVGMTFNGSQQSNSVQSNLDVAPSVLSHQGFSSCQSNGQSRNNISVVGKPMFSAGDAGDATEHVNAQSLEHPINTFFAENSMRVKTERAPDANPQTALFNEQFGQEDLMSALLKQQQQQQGGIGLAENEFDFDGYSLDNIPV</sequence>
<dbReference type="Gene3D" id="1.10.10.60">
    <property type="entry name" value="Homeodomain-like"/>
    <property type="match status" value="1"/>
</dbReference>
<keyword evidence="3 12" id="KW-0597">Phosphoprotein</keyword>
<dbReference type="SMART" id="SM00448">
    <property type="entry name" value="REC"/>
    <property type="match status" value="1"/>
</dbReference>
<evidence type="ECO:0000256" key="2">
    <source>
        <dbReference type="ARBA" id="ARBA00006015"/>
    </source>
</evidence>
<dbReference type="PROSITE" id="PS50110">
    <property type="entry name" value="RESPONSE_REGULATORY"/>
    <property type="match status" value="1"/>
</dbReference>
<organism evidence="16 17">
    <name type="scientific">Populus deltoides</name>
    <name type="common">Eastern poplar</name>
    <name type="synonym">Eastern cottonwood</name>
    <dbReference type="NCBI Taxonomy" id="3696"/>
    <lineage>
        <taxon>Eukaryota</taxon>
        <taxon>Viridiplantae</taxon>
        <taxon>Streptophyta</taxon>
        <taxon>Embryophyta</taxon>
        <taxon>Tracheophyta</taxon>
        <taxon>Spermatophyta</taxon>
        <taxon>Magnoliopsida</taxon>
        <taxon>eudicotyledons</taxon>
        <taxon>Gunneridae</taxon>
        <taxon>Pentapetalae</taxon>
        <taxon>rosids</taxon>
        <taxon>fabids</taxon>
        <taxon>Malpighiales</taxon>
        <taxon>Salicaceae</taxon>
        <taxon>Saliceae</taxon>
        <taxon>Populus</taxon>
    </lineage>
</organism>
<dbReference type="GO" id="GO:0003677">
    <property type="term" value="F:DNA binding"/>
    <property type="evidence" value="ECO:0007669"/>
    <property type="project" value="UniProtKB-KW"/>
</dbReference>
<feature type="compositionally biased region" description="Basic and acidic residues" evidence="13">
    <location>
        <begin position="169"/>
        <end position="178"/>
    </location>
</feature>
<dbReference type="FunFam" id="1.10.10.60:FF:000007">
    <property type="entry name" value="Two-component response regulator"/>
    <property type="match status" value="1"/>
</dbReference>
<comment type="subcellular location">
    <subcellularLocation>
        <location evidence="1 11">Nucleus</location>
    </subcellularLocation>
</comment>
<dbReference type="FunFam" id="3.40.50.2300:FF:000408">
    <property type="entry name" value="Two-component response regulator"/>
    <property type="match status" value="1"/>
</dbReference>
<dbReference type="SUPFAM" id="SSF52172">
    <property type="entry name" value="CheY-like"/>
    <property type="match status" value="1"/>
</dbReference>
<evidence type="ECO:0000256" key="5">
    <source>
        <dbReference type="ARBA" id="ARBA00023012"/>
    </source>
</evidence>
<dbReference type="Pfam" id="PF00249">
    <property type="entry name" value="Myb_DNA-binding"/>
    <property type="match status" value="1"/>
</dbReference>
<dbReference type="InterPro" id="IPR017053">
    <property type="entry name" value="Response_reg_B-typ_pln"/>
</dbReference>
<dbReference type="AlphaFoldDB" id="A0A8T2Y3N7"/>
<evidence type="ECO:0000256" key="4">
    <source>
        <dbReference type="ARBA" id="ARBA00022864"/>
    </source>
</evidence>
<keyword evidence="9 11" id="KW-0804">Transcription</keyword>
<evidence type="ECO:0000256" key="9">
    <source>
        <dbReference type="ARBA" id="ARBA00023163"/>
    </source>
</evidence>
<evidence type="ECO:0000256" key="11">
    <source>
        <dbReference type="PIRNR" id="PIRNR036392"/>
    </source>
</evidence>
<evidence type="ECO:0000313" key="17">
    <source>
        <dbReference type="Proteomes" id="UP000807159"/>
    </source>
</evidence>
<feature type="modified residue" description="4-aspartylphosphate" evidence="12">
    <location>
        <position position="86"/>
    </location>
</feature>
<dbReference type="PROSITE" id="PS51294">
    <property type="entry name" value="HTH_MYB"/>
    <property type="match status" value="1"/>
</dbReference>
<dbReference type="InterPro" id="IPR009057">
    <property type="entry name" value="Homeodomain-like_sf"/>
</dbReference>